<evidence type="ECO:0000256" key="3">
    <source>
        <dbReference type="ARBA" id="ARBA00022806"/>
    </source>
</evidence>
<gene>
    <name evidence="7" type="ORF">LZC95_50350</name>
</gene>
<dbReference type="Pfam" id="PF00580">
    <property type="entry name" value="UvrD-helicase"/>
    <property type="match status" value="1"/>
</dbReference>
<evidence type="ECO:0000313" key="7">
    <source>
        <dbReference type="EMBL" id="WXA94608.1"/>
    </source>
</evidence>
<dbReference type="EMBL" id="CP089982">
    <property type="protein sequence ID" value="WXA94608.1"/>
    <property type="molecule type" value="Genomic_DNA"/>
</dbReference>
<evidence type="ECO:0000259" key="6">
    <source>
        <dbReference type="Pfam" id="PF00580"/>
    </source>
</evidence>
<evidence type="ECO:0000256" key="5">
    <source>
        <dbReference type="ARBA" id="ARBA00034923"/>
    </source>
</evidence>
<proteinExistence type="predicted"/>
<dbReference type="InterPro" id="IPR027417">
    <property type="entry name" value="P-loop_NTPase"/>
</dbReference>
<dbReference type="Proteomes" id="UP001379533">
    <property type="component" value="Chromosome"/>
</dbReference>
<evidence type="ECO:0000256" key="2">
    <source>
        <dbReference type="ARBA" id="ARBA00022801"/>
    </source>
</evidence>
<organism evidence="7 8">
    <name type="scientific">Pendulispora brunnea</name>
    <dbReference type="NCBI Taxonomy" id="2905690"/>
    <lineage>
        <taxon>Bacteria</taxon>
        <taxon>Pseudomonadati</taxon>
        <taxon>Myxococcota</taxon>
        <taxon>Myxococcia</taxon>
        <taxon>Myxococcales</taxon>
        <taxon>Sorangiineae</taxon>
        <taxon>Pendulisporaceae</taxon>
        <taxon>Pendulispora</taxon>
    </lineage>
</organism>
<name>A0ABZ2K7E3_9BACT</name>
<dbReference type="InterPro" id="IPR000212">
    <property type="entry name" value="DNA_helicase_UvrD/REP"/>
</dbReference>
<dbReference type="PANTHER" id="PTHR11070:SF2">
    <property type="entry name" value="ATP-DEPENDENT DNA HELICASE SRS2"/>
    <property type="match status" value="1"/>
</dbReference>
<evidence type="ECO:0000256" key="1">
    <source>
        <dbReference type="ARBA" id="ARBA00022741"/>
    </source>
</evidence>
<evidence type="ECO:0000313" key="8">
    <source>
        <dbReference type="Proteomes" id="UP001379533"/>
    </source>
</evidence>
<keyword evidence="2" id="KW-0378">Hydrolase</keyword>
<protein>
    <recommendedName>
        <fullName evidence="5">DNA 3'-5' helicase II</fullName>
    </recommendedName>
</protein>
<evidence type="ECO:0000256" key="4">
    <source>
        <dbReference type="ARBA" id="ARBA00022840"/>
    </source>
</evidence>
<feature type="domain" description="UvrD-like helicase ATP-binding" evidence="6">
    <location>
        <begin position="93"/>
        <end position="161"/>
    </location>
</feature>
<sequence length="461" mass="51143">MAPAGCGKTELIVRAVRAMSGGRALVLTHTHAGVKALRDRMKRLGGGHDRDRVQVETIAGWCLRYAAAYPASSRLSTKQPVKGQWNAVYDAALELLDRRAIRAVVGATYARTFVDEYQDCTPRQHEIVEKLAGIVPTCVLGDPLQGIFGFAGGNLSWSDTVERAFEPLGTLDVPWRWRGKNDALGEWLLAIRPALLRGDRIDLSNAPIVWRLATPENQRREAFALLKSEGQIIAIRKWPSDAHAFARNVGGVFSSMEEMDCNDLLRFADDIDRLTGYARSARVLRFAAECWTEVGAGLDALQRALDDGRTPGLRSEKLRPISNAFAKAATTDDWGDIGHAMKSVDLIPDARLFRRELWREAIKAVAEVARGTRPSLRETAWQIRNRLRFSGRPVEPRSVSRTLLIKGLEFDHALVLDANEFENSKQPGDGARHFYVAVTRGARSLTVLSQQQGVRFSVPTV</sequence>
<keyword evidence="8" id="KW-1185">Reference proteome</keyword>
<dbReference type="SUPFAM" id="SSF52540">
    <property type="entry name" value="P-loop containing nucleoside triphosphate hydrolases"/>
    <property type="match status" value="1"/>
</dbReference>
<accession>A0ABZ2K7E3</accession>
<dbReference type="Gene3D" id="3.40.50.300">
    <property type="entry name" value="P-loop containing nucleotide triphosphate hydrolases"/>
    <property type="match status" value="2"/>
</dbReference>
<keyword evidence="4" id="KW-0067">ATP-binding</keyword>
<dbReference type="InterPro" id="IPR014016">
    <property type="entry name" value="UvrD-like_ATP-bd"/>
</dbReference>
<reference evidence="7 8" key="1">
    <citation type="submission" date="2021-12" db="EMBL/GenBank/DDBJ databases">
        <title>Discovery of the Pendulisporaceae a myxobacterial family with distinct sporulation behavior and unique specialized metabolism.</title>
        <authorList>
            <person name="Garcia R."/>
            <person name="Popoff A."/>
            <person name="Bader C.D."/>
            <person name="Loehr J."/>
            <person name="Walesch S."/>
            <person name="Walt C."/>
            <person name="Boldt J."/>
            <person name="Bunk B."/>
            <person name="Haeckl F.J.F.P.J."/>
            <person name="Gunesch A.P."/>
            <person name="Birkelbach J."/>
            <person name="Nuebel U."/>
            <person name="Pietschmann T."/>
            <person name="Bach T."/>
            <person name="Mueller R."/>
        </authorList>
    </citation>
    <scope>NUCLEOTIDE SEQUENCE [LARGE SCALE GENOMIC DNA]</scope>
    <source>
        <strain evidence="7 8">MSr12523</strain>
    </source>
</reference>
<dbReference type="PANTHER" id="PTHR11070">
    <property type="entry name" value="UVRD / RECB / PCRA DNA HELICASE FAMILY MEMBER"/>
    <property type="match status" value="1"/>
</dbReference>
<keyword evidence="1" id="KW-0547">Nucleotide-binding</keyword>
<keyword evidence="3" id="KW-0347">Helicase</keyword>